<dbReference type="Pfam" id="PF02317">
    <property type="entry name" value="Octopine_DH"/>
    <property type="match status" value="1"/>
</dbReference>
<protein>
    <submittedName>
        <fullName evidence="2">NAD/NADP octopine/nopaline dehydrogenase family protein</fullName>
    </submittedName>
</protein>
<gene>
    <name evidence="2" type="ORF">ABS361_05495</name>
</gene>
<dbReference type="SUPFAM" id="SSF51735">
    <property type="entry name" value="NAD(P)-binding Rossmann-fold domains"/>
    <property type="match status" value="1"/>
</dbReference>
<name>A0AAU7XCF9_9HYPH</name>
<dbReference type="InterPro" id="IPR013328">
    <property type="entry name" value="6PGD_dom2"/>
</dbReference>
<proteinExistence type="predicted"/>
<accession>A0AAU7XCF9</accession>
<dbReference type="AlphaFoldDB" id="A0AAU7XCF9"/>
<dbReference type="PANTHER" id="PTHR38015">
    <property type="entry name" value="BLR6086 PROTEIN"/>
    <property type="match status" value="1"/>
</dbReference>
<dbReference type="EMBL" id="CP158568">
    <property type="protein sequence ID" value="XBY45724.1"/>
    <property type="molecule type" value="Genomic_DNA"/>
</dbReference>
<dbReference type="Gene3D" id="3.40.50.720">
    <property type="entry name" value="NAD(P)-binding Rossmann-like Domain"/>
    <property type="match status" value="1"/>
</dbReference>
<dbReference type="InterPro" id="IPR051729">
    <property type="entry name" value="Opine/Lysopine_DH"/>
</dbReference>
<evidence type="ECO:0000313" key="2">
    <source>
        <dbReference type="EMBL" id="XBY45724.1"/>
    </source>
</evidence>
<dbReference type="KEGG" id="mflg:ABS361_05495"/>
<evidence type="ECO:0000259" key="1">
    <source>
        <dbReference type="Pfam" id="PF02317"/>
    </source>
</evidence>
<feature type="domain" description="Opine dehydrogenase" evidence="1">
    <location>
        <begin position="197"/>
        <end position="362"/>
    </location>
</feature>
<dbReference type="GO" id="GO:0016491">
    <property type="term" value="F:oxidoreductase activity"/>
    <property type="evidence" value="ECO:0007669"/>
    <property type="project" value="InterPro"/>
</dbReference>
<dbReference type="SUPFAM" id="SSF48179">
    <property type="entry name" value="6-phosphogluconate dehydrogenase C-terminal domain-like"/>
    <property type="match status" value="1"/>
</dbReference>
<dbReference type="RefSeq" id="WP_407050820.1">
    <property type="nucleotide sequence ID" value="NZ_CP158568.1"/>
</dbReference>
<dbReference type="InterPro" id="IPR008927">
    <property type="entry name" value="6-PGluconate_DH-like_C_sf"/>
</dbReference>
<dbReference type="InterPro" id="IPR036291">
    <property type="entry name" value="NAD(P)-bd_dom_sf"/>
</dbReference>
<dbReference type="PANTHER" id="PTHR38015:SF1">
    <property type="entry name" value="OPINE DEHYDROGENASE DOMAIN-CONTAINING PROTEIN"/>
    <property type="match status" value="1"/>
</dbReference>
<reference evidence="2" key="1">
    <citation type="submission" date="2024-06" db="EMBL/GenBank/DDBJ databases">
        <title>Methylostella associata gen. nov., sp. nov., a novel Ancalomicrobiaceae-affiliated facultatively methylotrophic bacteria that feed on methanotrophs of the genus Methylococcus.</title>
        <authorList>
            <person name="Saltykova V."/>
            <person name="Danilova O.V."/>
            <person name="Oshkin I.Y."/>
            <person name="Belova S.E."/>
            <person name="Pimenov N.V."/>
            <person name="Dedysh S.N."/>
        </authorList>
    </citation>
    <scope>NUCLEOTIDE SEQUENCE</scope>
    <source>
        <strain evidence="2">S20</strain>
    </source>
</reference>
<dbReference type="InterPro" id="IPR003421">
    <property type="entry name" value="Opine_DH"/>
</dbReference>
<dbReference type="Gene3D" id="1.10.1040.10">
    <property type="entry name" value="N-(1-d-carboxylethyl)-l-norvaline Dehydrogenase, domain 2"/>
    <property type="match status" value="1"/>
</dbReference>
<sequence>MRALNVTVCGGGRTGHLDAALFARRDGVRVTWLTGNAALAAGAAGERTDGQGIAIHWPDGSIAFGRPDRITTDPAAAVGEADVVVITVPAQARPDLVARIAPHLPRDKPVFLGAIPGFCGFDWLAGGLVADRPNVVVWGMKDVPHTAFDCVAGTAIRVGGAKERLHVATRGTPSPALRDALHRHLERLFAIPVDMLADYLEITLTPGNPIMHASVIYGLIGPYGQWHRRPLPEGLCWWSDCPELGAYFLERTDEENQRIKAALEARLGIDLGSVKPLKTEIVEAYGDQIADAATMLSVLRTNRAYAGIPAPVAHDPALGGATIDPASRAFREDVAFGLTLLVEMGRRLDLATPHMSEILDWSVARMGGLGRSALDYVPANWPEVA</sequence>
<organism evidence="2">
    <name type="scientific">Methyloraptor flagellatus</name>
    <dbReference type="NCBI Taxonomy" id="3162530"/>
    <lineage>
        <taxon>Bacteria</taxon>
        <taxon>Pseudomonadati</taxon>
        <taxon>Pseudomonadota</taxon>
        <taxon>Alphaproteobacteria</taxon>
        <taxon>Hyphomicrobiales</taxon>
        <taxon>Ancalomicrobiaceae</taxon>
        <taxon>Methyloraptor</taxon>
    </lineage>
</organism>